<dbReference type="AlphaFoldDB" id="A0A0C3M4V6"/>
<dbReference type="HOGENOM" id="CLU_1579660_0_0_1"/>
<gene>
    <name evidence="1" type="ORF">M407DRAFT_242918</name>
</gene>
<protein>
    <submittedName>
        <fullName evidence="1">Uncharacterized protein</fullName>
    </submittedName>
</protein>
<reference evidence="2" key="2">
    <citation type="submission" date="2015-01" db="EMBL/GenBank/DDBJ databases">
        <title>Evolutionary Origins and Diversification of the Mycorrhizal Mutualists.</title>
        <authorList>
            <consortium name="DOE Joint Genome Institute"/>
            <consortium name="Mycorrhizal Genomics Consortium"/>
            <person name="Kohler A."/>
            <person name="Kuo A."/>
            <person name="Nagy L.G."/>
            <person name="Floudas D."/>
            <person name="Copeland A."/>
            <person name="Barry K.W."/>
            <person name="Cichocki N."/>
            <person name="Veneault-Fourrey C."/>
            <person name="LaButti K."/>
            <person name="Lindquist E.A."/>
            <person name="Lipzen A."/>
            <person name="Lundell T."/>
            <person name="Morin E."/>
            <person name="Murat C."/>
            <person name="Riley R."/>
            <person name="Ohm R."/>
            <person name="Sun H."/>
            <person name="Tunlid A."/>
            <person name="Henrissat B."/>
            <person name="Grigoriev I.V."/>
            <person name="Hibbett D.S."/>
            <person name="Martin F."/>
        </authorList>
    </citation>
    <scope>NUCLEOTIDE SEQUENCE [LARGE SCALE GENOMIC DNA]</scope>
    <source>
        <strain evidence="2">MUT 4182</strain>
    </source>
</reference>
<dbReference type="Proteomes" id="UP000054248">
    <property type="component" value="Unassembled WGS sequence"/>
</dbReference>
<evidence type="ECO:0000313" key="1">
    <source>
        <dbReference type="EMBL" id="KIO28712.1"/>
    </source>
</evidence>
<dbReference type="EMBL" id="KN822991">
    <property type="protein sequence ID" value="KIO28712.1"/>
    <property type="molecule type" value="Genomic_DNA"/>
</dbReference>
<keyword evidence="2" id="KW-1185">Reference proteome</keyword>
<proteinExistence type="predicted"/>
<accession>A0A0C3M4V6</accession>
<name>A0A0C3M4V6_9AGAM</name>
<reference evidence="1 2" key="1">
    <citation type="submission" date="2014-04" db="EMBL/GenBank/DDBJ databases">
        <authorList>
            <consortium name="DOE Joint Genome Institute"/>
            <person name="Kuo A."/>
            <person name="Girlanda M."/>
            <person name="Perotto S."/>
            <person name="Kohler A."/>
            <person name="Nagy L.G."/>
            <person name="Floudas D."/>
            <person name="Copeland A."/>
            <person name="Barry K.W."/>
            <person name="Cichocki N."/>
            <person name="Veneault-Fourrey C."/>
            <person name="LaButti K."/>
            <person name="Lindquist E.A."/>
            <person name="Lipzen A."/>
            <person name="Lundell T."/>
            <person name="Morin E."/>
            <person name="Murat C."/>
            <person name="Sun H."/>
            <person name="Tunlid A."/>
            <person name="Henrissat B."/>
            <person name="Grigoriev I.V."/>
            <person name="Hibbett D.S."/>
            <person name="Martin F."/>
            <person name="Nordberg H.P."/>
            <person name="Cantor M.N."/>
            <person name="Hua S.X."/>
        </authorList>
    </citation>
    <scope>NUCLEOTIDE SEQUENCE [LARGE SCALE GENOMIC DNA]</scope>
    <source>
        <strain evidence="1 2">MUT 4182</strain>
    </source>
</reference>
<organism evidence="1 2">
    <name type="scientific">Tulasnella calospora MUT 4182</name>
    <dbReference type="NCBI Taxonomy" id="1051891"/>
    <lineage>
        <taxon>Eukaryota</taxon>
        <taxon>Fungi</taxon>
        <taxon>Dikarya</taxon>
        <taxon>Basidiomycota</taxon>
        <taxon>Agaricomycotina</taxon>
        <taxon>Agaricomycetes</taxon>
        <taxon>Cantharellales</taxon>
        <taxon>Tulasnellaceae</taxon>
        <taxon>Tulasnella</taxon>
    </lineage>
</organism>
<sequence>MTAFPSFHSNVIAFEAALKRLSESSRKLTALNLTIRFLEDDYLSIISRILPSLEELAISLYLHLLPGVGKIDTRLHLDQLKPLSGLRTFVLKNLLPPSSFGPTVAPEPFPEIAEGPNQIPVMKDLLQAHQHLEYVELGQTVWWSKEQDYWVWRSPNGSAVVNFEVAGSE</sequence>
<evidence type="ECO:0000313" key="2">
    <source>
        <dbReference type="Proteomes" id="UP000054248"/>
    </source>
</evidence>